<protein>
    <submittedName>
        <fullName evidence="1">Uncharacterized protein</fullName>
    </submittedName>
</protein>
<sequence>MAHTRTIAEIKLSFLRDQVRLLSTPLEPSEEWRDYGPETEHDISDKTVEGVLQKFNVAFSQHTRSVFSTQAVHHVSQQIERLYLNAVDPDLGEEHIHEFVLVKGSDLTAPESIERLPTEWIGENVDASAIERYKQLRTELISLTTTRKQHQRRLAQYKQLRNLLEPFREPKTNIQQNLVTKDGQLAAELGRMRMLLAKVAGRINQIEPQDGIMNKEANTSVDMDAKLANILDMT</sequence>
<comment type="caution">
    <text evidence="1">The sequence shown here is derived from an EMBL/GenBank/DDBJ whole genome shotgun (WGS) entry which is preliminary data.</text>
</comment>
<organism evidence="1">
    <name type="scientific">Ophidiomyces ophidiicola</name>
    <dbReference type="NCBI Taxonomy" id="1387563"/>
    <lineage>
        <taxon>Eukaryota</taxon>
        <taxon>Fungi</taxon>
        <taxon>Dikarya</taxon>
        <taxon>Ascomycota</taxon>
        <taxon>Pezizomycotina</taxon>
        <taxon>Eurotiomycetes</taxon>
        <taxon>Eurotiomycetidae</taxon>
        <taxon>Onygenales</taxon>
        <taxon>Onygenaceae</taxon>
        <taxon>Ophidiomyces</taxon>
    </lineage>
</organism>
<name>A0ACB8UYJ9_9EURO</name>
<dbReference type="EMBL" id="JALBCA010000036">
    <property type="protein sequence ID" value="KAI2387788.1"/>
    <property type="molecule type" value="Genomic_DNA"/>
</dbReference>
<proteinExistence type="predicted"/>
<gene>
    <name evidence="1" type="ORF">LOY88_002933</name>
</gene>
<evidence type="ECO:0000313" key="1">
    <source>
        <dbReference type="EMBL" id="KAI2387788.1"/>
    </source>
</evidence>
<reference evidence="1" key="1">
    <citation type="journal article" date="2022" name="bioRxiv">
        <title>Population genetic analysis of Ophidiomyces ophidiicola, the causative agent of snake fungal disease, indicates recent introductions to the USA.</title>
        <authorList>
            <person name="Ladner J.T."/>
            <person name="Palmer J.M."/>
            <person name="Ettinger C.L."/>
            <person name="Stajich J.E."/>
            <person name="Farrell T.M."/>
            <person name="Glorioso B.M."/>
            <person name="Lawson B."/>
            <person name="Price S.J."/>
            <person name="Stengle A.G."/>
            <person name="Grear D.A."/>
            <person name="Lorch J.M."/>
        </authorList>
    </citation>
    <scope>NUCLEOTIDE SEQUENCE</scope>
    <source>
        <strain evidence="1">NWHC 24266-5</strain>
    </source>
</reference>
<accession>A0ACB8UYJ9</accession>